<dbReference type="EMBL" id="JOJR01000009">
    <property type="protein sequence ID" value="RCN51986.1"/>
    <property type="molecule type" value="Genomic_DNA"/>
</dbReference>
<gene>
    <name evidence="2" type="ORF">ANCCAN_01773</name>
</gene>
<name>A0A368H5W1_ANCCA</name>
<evidence type="ECO:0000313" key="2">
    <source>
        <dbReference type="EMBL" id="RCN51986.1"/>
    </source>
</evidence>
<accession>A0A368H5W1</accession>
<feature type="region of interest" description="Disordered" evidence="1">
    <location>
        <begin position="77"/>
        <end position="120"/>
    </location>
</feature>
<comment type="caution">
    <text evidence="2">The sequence shown here is derived from an EMBL/GenBank/DDBJ whole genome shotgun (WGS) entry which is preliminary data.</text>
</comment>
<proteinExistence type="predicted"/>
<dbReference type="AlphaFoldDB" id="A0A368H5W1"/>
<dbReference type="STRING" id="29170.A0A368H5W1"/>
<protein>
    <recommendedName>
        <fullName evidence="4">EF-hand domain-containing protein</fullName>
    </recommendedName>
</protein>
<keyword evidence="3" id="KW-1185">Reference proteome</keyword>
<sequence length="128" mass="14517">MTRKPQLSIKYLKKLFHSHATNGSSLTKDEAIAAVAELPEVNRRPKHFNRTFNESAHDGHLDFSGYFRLLALCRPSRRAKHPTKTQEKISGSRPCPQAPREEAPQAPPRASREGPREGQLQLVQLIRE</sequence>
<reference evidence="2 3" key="1">
    <citation type="submission" date="2014-10" db="EMBL/GenBank/DDBJ databases">
        <title>Draft genome of the hookworm Ancylostoma caninum.</title>
        <authorList>
            <person name="Mitreva M."/>
        </authorList>
    </citation>
    <scope>NUCLEOTIDE SEQUENCE [LARGE SCALE GENOMIC DNA]</scope>
    <source>
        <strain evidence="2 3">Baltimore</strain>
    </source>
</reference>
<dbReference type="OrthoDB" id="5874332at2759"/>
<dbReference type="Proteomes" id="UP000252519">
    <property type="component" value="Unassembled WGS sequence"/>
</dbReference>
<evidence type="ECO:0008006" key="4">
    <source>
        <dbReference type="Google" id="ProtNLM"/>
    </source>
</evidence>
<organism evidence="2 3">
    <name type="scientific">Ancylostoma caninum</name>
    <name type="common">Dog hookworm</name>
    <dbReference type="NCBI Taxonomy" id="29170"/>
    <lineage>
        <taxon>Eukaryota</taxon>
        <taxon>Metazoa</taxon>
        <taxon>Ecdysozoa</taxon>
        <taxon>Nematoda</taxon>
        <taxon>Chromadorea</taxon>
        <taxon>Rhabditida</taxon>
        <taxon>Rhabditina</taxon>
        <taxon>Rhabditomorpha</taxon>
        <taxon>Strongyloidea</taxon>
        <taxon>Ancylostomatidae</taxon>
        <taxon>Ancylostomatinae</taxon>
        <taxon>Ancylostoma</taxon>
    </lineage>
</organism>
<evidence type="ECO:0000313" key="3">
    <source>
        <dbReference type="Proteomes" id="UP000252519"/>
    </source>
</evidence>
<evidence type="ECO:0000256" key="1">
    <source>
        <dbReference type="SAM" id="MobiDB-lite"/>
    </source>
</evidence>